<dbReference type="OrthoDB" id="2687058at2759"/>
<evidence type="ECO:0000256" key="1">
    <source>
        <dbReference type="ARBA" id="ARBA00004123"/>
    </source>
</evidence>
<evidence type="ECO:0000256" key="2">
    <source>
        <dbReference type="ARBA" id="ARBA00004141"/>
    </source>
</evidence>
<dbReference type="GO" id="GO:0005634">
    <property type="term" value="C:nucleus"/>
    <property type="evidence" value="ECO:0007669"/>
    <property type="project" value="UniProtKB-SubCell"/>
</dbReference>
<comment type="subcellular location">
    <subcellularLocation>
        <location evidence="2">Membrane</location>
        <topology evidence="2">Multi-pass membrane protein</topology>
    </subcellularLocation>
    <subcellularLocation>
        <location evidence="1">Nucleus</location>
    </subcellularLocation>
</comment>
<dbReference type="InterPro" id="IPR050794">
    <property type="entry name" value="CPA2_transporter"/>
</dbReference>
<evidence type="ECO:0000256" key="10">
    <source>
        <dbReference type="SAM" id="Coils"/>
    </source>
</evidence>
<keyword evidence="15" id="KW-1185">Reference proteome</keyword>
<keyword evidence="8 12" id="KW-0472">Membrane</keyword>
<dbReference type="PRINTS" id="PR00322">
    <property type="entry name" value="G10"/>
</dbReference>
<evidence type="ECO:0000256" key="8">
    <source>
        <dbReference type="ARBA" id="ARBA00023136"/>
    </source>
</evidence>
<feature type="transmembrane region" description="Helical" evidence="12">
    <location>
        <begin position="553"/>
        <end position="573"/>
    </location>
</feature>
<evidence type="ECO:0000313" key="14">
    <source>
        <dbReference type="EMBL" id="KAJ2930883.1"/>
    </source>
</evidence>
<feature type="transmembrane region" description="Helical" evidence="12">
    <location>
        <begin position="486"/>
        <end position="514"/>
    </location>
</feature>
<feature type="transmembrane region" description="Helical" evidence="12">
    <location>
        <begin position="366"/>
        <end position="386"/>
    </location>
</feature>
<evidence type="ECO:0000256" key="7">
    <source>
        <dbReference type="ARBA" id="ARBA00023065"/>
    </source>
</evidence>
<feature type="region of interest" description="Disordered" evidence="11">
    <location>
        <begin position="871"/>
        <end position="897"/>
    </location>
</feature>
<evidence type="ECO:0000256" key="12">
    <source>
        <dbReference type="SAM" id="Phobius"/>
    </source>
</evidence>
<keyword evidence="4" id="KW-0813">Transport</keyword>
<keyword evidence="9" id="KW-0539">Nucleus</keyword>
<keyword evidence="7" id="KW-0406">Ion transport</keyword>
<evidence type="ECO:0000256" key="9">
    <source>
        <dbReference type="ARBA" id="ARBA00023242"/>
    </source>
</evidence>
<evidence type="ECO:0000256" key="6">
    <source>
        <dbReference type="ARBA" id="ARBA00022989"/>
    </source>
</evidence>
<evidence type="ECO:0000256" key="11">
    <source>
        <dbReference type="SAM" id="MobiDB-lite"/>
    </source>
</evidence>
<dbReference type="InterPro" id="IPR001748">
    <property type="entry name" value="BUD31"/>
</dbReference>
<dbReference type="GO" id="GO:1902600">
    <property type="term" value="P:proton transmembrane transport"/>
    <property type="evidence" value="ECO:0007669"/>
    <property type="project" value="InterPro"/>
</dbReference>
<feature type="transmembrane region" description="Helical" evidence="12">
    <location>
        <begin position="233"/>
        <end position="256"/>
    </location>
</feature>
<comment type="similarity">
    <text evidence="3">Belongs to the BUD31 (G10) family.</text>
</comment>
<feature type="transmembrane region" description="Helical" evidence="12">
    <location>
        <begin position="303"/>
        <end position="324"/>
    </location>
</feature>
<accession>A0A9W8JCX7</accession>
<feature type="coiled-coil region" evidence="10">
    <location>
        <begin position="16"/>
        <end position="43"/>
    </location>
</feature>
<reference evidence="14" key="1">
    <citation type="submission" date="2022-06" db="EMBL/GenBank/DDBJ databases">
        <title>Genome Sequence of Candolleomyces eurysporus.</title>
        <authorList>
            <person name="Buettner E."/>
        </authorList>
    </citation>
    <scope>NUCLEOTIDE SEQUENCE</scope>
    <source>
        <strain evidence="14">VTCC 930004</strain>
    </source>
</reference>
<feature type="transmembrane region" description="Helical" evidence="12">
    <location>
        <begin position="407"/>
        <end position="436"/>
    </location>
</feature>
<keyword evidence="6 12" id="KW-1133">Transmembrane helix</keyword>
<dbReference type="PANTHER" id="PTHR32468">
    <property type="entry name" value="CATION/H + ANTIPORTER"/>
    <property type="match status" value="1"/>
</dbReference>
<organism evidence="14 15">
    <name type="scientific">Candolleomyces eurysporus</name>
    <dbReference type="NCBI Taxonomy" id="2828524"/>
    <lineage>
        <taxon>Eukaryota</taxon>
        <taxon>Fungi</taxon>
        <taxon>Dikarya</taxon>
        <taxon>Basidiomycota</taxon>
        <taxon>Agaricomycotina</taxon>
        <taxon>Agaricomycetes</taxon>
        <taxon>Agaricomycetidae</taxon>
        <taxon>Agaricales</taxon>
        <taxon>Agaricineae</taxon>
        <taxon>Psathyrellaceae</taxon>
        <taxon>Candolleomyces</taxon>
    </lineage>
</organism>
<dbReference type="InterPro" id="IPR038770">
    <property type="entry name" value="Na+/solute_symporter_sf"/>
</dbReference>
<feature type="domain" description="Cation/H+ exchanger transmembrane" evidence="13">
    <location>
        <begin position="190"/>
        <end position="566"/>
    </location>
</feature>
<dbReference type="Proteomes" id="UP001140091">
    <property type="component" value="Unassembled WGS sequence"/>
</dbReference>
<dbReference type="Pfam" id="PF01125">
    <property type="entry name" value="BUD31"/>
    <property type="match status" value="1"/>
</dbReference>
<dbReference type="Gene3D" id="1.20.1530.20">
    <property type="match status" value="1"/>
</dbReference>
<feature type="transmembrane region" description="Helical" evidence="12">
    <location>
        <begin position="176"/>
        <end position="196"/>
    </location>
</feature>
<dbReference type="AlphaFoldDB" id="A0A9W8JCX7"/>
<gene>
    <name evidence="14" type="ORF">H1R20_g6234</name>
</gene>
<dbReference type="InterPro" id="IPR006153">
    <property type="entry name" value="Cation/H_exchanger_TM"/>
</dbReference>
<feature type="transmembrane region" description="Helical" evidence="12">
    <location>
        <begin position="336"/>
        <end position="360"/>
    </location>
</feature>
<keyword evidence="5 12" id="KW-0812">Transmembrane</keyword>
<feature type="transmembrane region" description="Helical" evidence="12">
    <location>
        <begin position="203"/>
        <end position="221"/>
    </location>
</feature>
<evidence type="ECO:0000256" key="4">
    <source>
        <dbReference type="ARBA" id="ARBA00022448"/>
    </source>
</evidence>
<dbReference type="Pfam" id="PF00999">
    <property type="entry name" value="Na_H_Exchanger"/>
    <property type="match status" value="1"/>
</dbReference>
<evidence type="ECO:0000256" key="5">
    <source>
        <dbReference type="ARBA" id="ARBA00022692"/>
    </source>
</evidence>
<dbReference type="GO" id="GO:0015297">
    <property type="term" value="F:antiporter activity"/>
    <property type="evidence" value="ECO:0007669"/>
    <property type="project" value="InterPro"/>
</dbReference>
<dbReference type="GO" id="GO:0016020">
    <property type="term" value="C:membrane"/>
    <property type="evidence" value="ECO:0007669"/>
    <property type="project" value="UniProtKB-SubCell"/>
</dbReference>
<evidence type="ECO:0000313" key="15">
    <source>
        <dbReference type="Proteomes" id="UP001140091"/>
    </source>
</evidence>
<dbReference type="EMBL" id="JANBPK010000817">
    <property type="protein sequence ID" value="KAJ2930883.1"/>
    <property type="molecule type" value="Genomic_DNA"/>
</dbReference>
<name>A0A9W8JCX7_9AGAR</name>
<evidence type="ECO:0000259" key="13">
    <source>
        <dbReference type="Pfam" id="PF00999"/>
    </source>
</evidence>
<dbReference type="PANTHER" id="PTHR32468:SF0">
    <property type="entry name" value="K(+)_H(+) ANTIPORTER 1"/>
    <property type="match status" value="1"/>
</dbReference>
<protein>
    <recommendedName>
        <fullName evidence="13">Cation/H+ exchanger transmembrane domain-containing protein</fullName>
    </recommendedName>
</protein>
<evidence type="ECO:0000256" key="3">
    <source>
        <dbReference type="ARBA" id="ARBA00005287"/>
    </source>
</evidence>
<feature type="non-terminal residue" evidence="14">
    <location>
        <position position="1"/>
    </location>
</feature>
<comment type="caution">
    <text evidence="14">The sequence shown here is derived from an EMBL/GenBank/DDBJ whole genome shotgun (WGS) entry which is preliminary data.</text>
</comment>
<keyword evidence="10" id="KW-0175">Coiled coil</keyword>
<sequence length="1048" mass="113865">MPKIRTSRTKQPPEGFEDIETILDDYAKKMRDAENESHEGKRKAESLWPIMRISHARSRYVYELYYKREAISRELYDWLLKEGYADANLIAKWKKTGYEKLCCLRCIQTRDMNYQGSTCICRVPKAQVRAGTVVECVHCEHAARLFARAGGGAHEQGGIISGDNPVVYNPENPVRLWVIQVVIIISMTQLLALPLGKLRQPRVIAEIIGGVLLGPTVMGRIPNFQETIFPTDGMPLLSLTSTIGLILFLFLVGLEIDTRMIKRNVKASFTVSIAGLLVPLGLGAALGVGLYRRFIDPTVNFGYFLLFTAVAIGITAFPVLCRILTELKLLETQVGVVVLSAGIGNDVIGWVLLALTVALVNASSGLTALWVLLVCLGYCIFLLYPVRWAFVWLAKRTGSLEQGSPTTFMMTVTILLVFISAFFTDIIGVHAIFGGFLAGLIIPHENGFAISLVEKIEDLVSILFLPLYFTLSGLRTDLGLLNDGVAWGYTIIICLVAFASKFISCGVAAFAFGFNWREAGAIGSLMSCKGLVELIVLNIGLQAEVLNRKTFSMFVVHALVLTFLTTPLTLLFYPSKYRTTALSKPSKARKDDVEGGSIEKKPIHDDEFKTRFSLVLDKVEELPAAMALSQLLHSTGSPSTTTLALSSSSDTDVKEVPLGDIAKREEPRNAAPIIAIDALRLMELTSRSSAVLRSTQEADALMYNDPVISIYRAFGQLNQLAVSASISIVNYNDFTQAISEHVINSESEMLLIPWSRGTTSVIPTPPEMGVAPSGLGVRNPFDGIFHKTTTQDQTSSVVHSEFIRSVFLRCPCDVALFVERGTSTSSLSAAQHLFLPFFGGPDDRLALTFLVQLCSRSTVTATVVRIKKSEELSPQTSDEADSAAKTTSPMSPGLGSAPHLTVAAADTVYGAHNTQTRLASDTADNLAWEKYANPDSSLPPSVTSALARITFSTESSPTPLHRITELVHLETEKIAVNHGRTMIVLVGRSRRLAVESLTGELRTIISETGSHIGSSVSKTLGDVGAALVAKNANASLLVVQASASPIAL</sequence>
<feature type="transmembrane region" description="Helical" evidence="12">
    <location>
        <begin position="268"/>
        <end position="291"/>
    </location>
</feature>
<proteinExistence type="inferred from homology"/>